<keyword evidence="8" id="KW-1185">Reference proteome</keyword>
<dbReference type="STRING" id="1544798.LH29_03995"/>
<keyword evidence="2 4" id="KW-0560">Oxidoreductase</keyword>
<dbReference type="Proteomes" id="UP000032544">
    <property type="component" value="Unassembled WGS sequence"/>
</dbReference>
<dbReference type="SUPFAM" id="SSF51735">
    <property type="entry name" value="NAD(P)-binding Rossmann-fold domains"/>
    <property type="match status" value="1"/>
</dbReference>
<evidence type="ECO:0000256" key="1">
    <source>
        <dbReference type="ARBA" id="ARBA00005854"/>
    </source>
</evidence>
<dbReference type="RefSeq" id="WP_045026172.1">
    <property type="nucleotide sequence ID" value="NZ_JRHC01000001.1"/>
</dbReference>
<evidence type="ECO:0000256" key="4">
    <source>
        <dbReference type="RuleBase" id="RU003719"/>
    </source>
</evidence>
<feature type="domain" description="D-isomer specific 2-hydroxyacid dehydrogenase catalytic" evidence="5">
    <location>
        <begin position="20"/>
        <end position="315"/>
    </location>
</feature>
<dbReference type="PROSITE" id="PS00670">
    <property type="entry name" value="D_2_HYDROXYACID_DH_2"/>
    <property type="match status" value="1"/>
</dbReference>
<keyword evidence="3" id="KW-0520">NAD</keyword>
<sequence>MKIVVLDGYALNPGDLCWEKMKTLGELTVYDRTAPEQTLERAADAEIVYTNKVILNREIIGRLPKLKFIGVLATGYNVVDTAAANDAGITVCNIPAYSTQSVAQLVFAHILHFTNNVALHAKSVNNGEWASSKDFAYWLSPQSELAGKTLGIIGFGQIGQAVARIALAFGMKVIFNNRSKKTTDLDAHQVDLDTLLESSDFISINCPLTSENQGFINKTSIAKMKPTAFLINTGRGPLINEQDLADALNNDKIAGASLDVLSVEPAQPENPLPKAKNCFITPHIAWATLEARQRLMQIAVDNLKAFIDGQPINVVG</sequence>
<dbReference type="CDD" id="cd12162">
    <property type="entry name" value="2-Hacid_dh_4"/>
    <property type="match status" value="1"/>
</dbReference>
<dbReference type="InterPro" id="IPR006139">
    <property type="entry name" value="D-isomer_2_OHA_DH_cat_dom"/>
</dbReference>
<dbReference type="GO" id="GO:0051287">
    <property type="term" value="F:NAD binding"/>
    <property type="evidence" value="ECO:0007669"/>
    <property type="project" value="InterPro"/>
</dbReference>
<reference evidence="7 8" key="1">
    <citation type="submission" date="2014-09" db="EMBL/GenBank/DDBJ databases">
        <title>Draft Genome Sequence of Draconibacterium sp. JN14CK-3.</title>
        <authorList>
            <person name="Dong C."/>
            <person name="Lai Q."/>
            <person name="Shao Z."/>
        </authorList>
    </citation>
    <scope>NUCLEOTIDE SEQUENCE [LARGE SCALE GENOMIC DNA]</scope>
    <source>
        <strain evidence="7 8">JN14CK-3</strain>
    </source>
</reference>
<proteinExistence type="inferred from homology"/>
<comment type="similarity">
    <text evidence="1 4">Belongs to the D-isomer specific 2-hydroxyacid dehydrogenase family.</text>
</comment>
<dbReference type="InterPro" id="IPR036291">
    <property type="entry name" value="NAD(P)-bd_dom_sf"/>
</dbReference>
<evidence type="ECO:0000313" key="8">
    <source>
        <dbReference type="Proteomes" id="UP000032544"/>
    </source>
</evidence>
<dbReference type="Pfam" id="PF00389">
    <property type="entry name" value="2-Hacid_dh"/>
    <property type="match status" value="1"/>
</dbReference>
<evidence type="ECO:0000256" key="2">
    <source>
        <dbReference type="ARBA" id="ARBA00023002"/>
    </source>
</evidence>
<dbReference type="PANTHER" id="PTHR43761">
    <property type="entry name" value="D-ISOMER SPECIFIC 2-HYDROXYACID DEHYDROGENASE FAMILY PROTEIN (AFU_ORTHOLOGUE AFUA_1G13630)"/>
    <property type="match status" value="1"/>
</dbReference>
<dbReference type="FunFam" id="3.40.50.720:FF:000203">
    <property type="entry name" value="D-3-phosphoglycerate dehydrogenase (SerA)"/>
    <property type="match status" value="1"/>
</dbReference>
<feature type="domain" description="D-isomer specific 2-hydroxyacid dehydrogenase NAD-binding" evidence="6">
    <location>
        <begin position="107"/>
        <end position="285"/>
    </location>
</feature>
<evidence type="ECO:0000259" key="5">
    <source>
        <dbReference type="Pfam" id="PF00389"/>
    </source>
</evidence>
<dbReference type="GO" id="GO:0016616">
    <property type="term" value="F:oxidoreductase activity, acting on the CH-OH group of donors, NAD or NADP as acceptor"/>
    <property type="evidence" value="ECO:0007669"/>
    <property type="project" value="InterPro"/>
</dbReference>
<evidence type="ECO:0000313" key="7">
    <source>
        <dbReference type="EMBL" id="KJF44633.1"/>
    </source>
</evidence>
<accession>A0A0D8JFL3</accession>
<name>A0A0D8JFL3_9BACT</name>
<dbReference type="InterPro" id="IPR029753">
    <property type="entry name" value="D-isomer_DH_CS"/>
</dbReference>
<protein>
    <submittedName>
        <fullName evidence="7">Glycerate dehydrogenase</fullName>
    </submittedName>
</protein>
<dbReference type="AlphaFoldDB" id="A0A0D8JFL3"/>
<dbReference type="SUPFAM" id="SSF52283">
    <property type="entry name" value="Formate/glycerate dehydrogenase catalytic domain-like"/>
    <property type="match status" value="1"/>
</dbReference>
<dbReference type="PROSITE" id="PS00671">
    <property type="entry name" value="D_2_HYDROXYACID_DH_3"/>
    <property type="match status" value="1"/>
</dbReference>
<organism evidence="7 8">
    <name type="scientific">Draconibacterium sediminis</name>
    <dbReference type="NCBI Taxonomy" id="1544798"/>
    <lineage>
        <taxon>Bacteria</taxon>
        <taxon>Pseudomonadati</taxon>
        <taxon>Bacteroidota</taxon>
        <taxon>Bacteroidia</taxon>
        <taxon>Marinilabiliales</taxon>
        <taxon>Prolixibacteraceae</taxon>
        <taxon>Draconibacterium</taxon>
    </lineage>
</organism>
<gene>
    <name evidence="7" type="ORF">LH29_03995</name>
</gene>
<dbReference type="EMBL" id="JRHC01000001">
    <property type="protein sequence ID" value="KJF44633.1"/>
    <property type="molecule type" value="Genomic_DNA"/>
</dbReference>
<comment type="caution">
    <text evidence="7">The sequence shown here is derived from an EMBL/GenBank/DDBJ whole genome shotgun (WGS) entry which is preliminary data.</text>
</comment>
<evidence type="ECO:0000259" key="6">
    <source>
        <dbReference type="Pfam" id="PF02826"/>
    </source>
</evidence>
<dbReference type="Pfam" id="PF02826">
    <property type="entry name" value="2-Hacid_dh_C"/>
    <property type="match status" value="1"/>
</dbReference>
<evidence type="ECO:0000256" key="3">
    <source>
        <dbReference type="ARBA" id="ARBA00023027"/>
    </source>
</evidence>
<dbReference type="InterPro" id="IPR050418">
    <property type="entry name" value="D-iso_2-hydroxyacid_DH_PdxB"/>
</dbReference>
<dbReference type="OrthoDB" id="9777288at2"/>
<dbReference type="InterPro" id="IPR006140">
    <property type="entry name" value="D-isomer_DH_NAD-bd"/>
</dbReference>
<dbReference type="PATRIC" id="fig|1544798.3.peg.819"/>
<dbReference type="PANTHER" id="PTHR43761:SF1">
    <property type="entry name" value="D-ISOMER SPECIFIC 2-HYDROXYACID DEHYDROGENASE CATALYTIC DOMAIN-CONTAINING PROTEIN-RELATED"/>
    <property type="match status" value="1"/>
</dbReference>
<dbReference type="Gene3D" id="3.40.50.720">
    <property type="entry name" value="NAD(P)-binding Rossmann-like Domain"/>
    <property type="match status" value="2"/>
</dbReference>